<keyword evidence="1" id="KW-0808">Transferase</keyword>
<keyword evidence="3" id="KW-1185">Reference proteome</keyword>
<dbReference type="GO" id="GO:0008194">
    <property type="term" value="F:UDP-glycosyltransferase activity"/>
    <property type="evidence" value="ECO:0007669"/>
    <property type="project" value="InterPro"/>
</dbReference>
<dbReference type="EMBL" id="JAYMYQ010000003">
    <property type="protein sequence ID" value="KAK7343489.1"/>
    <property type="molecule type" value="Genomic_DNA"/>
</dbReference>
<evidence type="ECO:0000256" key="1">
    <source>
        <dbReference type="ARBA" id="ARBA00022679"/>
    </source>
</evidence>
<dbReference type="SUPFAM" id="SSF53756">
    <property type="entry name" value="UDP-Glycosyltransferase/glycogen phosphorylase"/>
    <property type="match status" value="1"/>
</dbReference>
<evidence type="ECO:0000313" key="2">
    <source>
        <dbReference type="EMBL" id="KAK7343489.1"/>
    </source>
</evidence>
<protein>
    <submittedName>
        <fullName evidence="2">Uncharacterized protein</fullName>
    </submittedName>
</protein>
<dbReference type="AlphaFoldDB" id="A0AAN9QPM7"/>
<dbReference type="Proteomes" id="UP001367508">
    <property type="component" value="Unassembled WGS sequence"/>
</dbReference>
<evidence type="ECO:0000313" key="3">
    <source>
        <dbReference type="Proteomes" id="UP001367508"/>
    </source>
</evidence>
<dbReference type="Gene3D" id="3.40.50.2000">
    <property type="entry name" value="Glycogen Phosphorylase B"/>
    <property type="match status" value="2"/>
</dbReference>
<dbReference type="PANTHER" id="PTHR48045">
    <property type="entry name" value="UDP-GLYCOSYLTRANSFERASE 72B1"/>
    <property type="match status" value="1"/>
</dbReference>
<comment type="caution">
    <text evidence="2">The sequence shown here is derived from an EMBL/GenBank/DDBJ whole genome shotgun (WGS) entry which is preliminary data.</text>
</comment>
<gene>
    <name evidence="2" type="ORF">VNO77_12271</name>
</gene>
<dbReference type="PANTHER" id="PTHR48045:SF26">
    <property type="entry name" value="UDP-GLYCOSYLTRANSFERASE 74E2-LIKE"/>
    <property type="match status" value="1"/>
</dbReference>
<organism evidence="2 3">
    <name type="scientific">Canavalia gladiata</name>
    <name type="common">Sword bean</name>
    <name type="synonym">Dolichos gladiatus</name>
    <dbReference type="NCBI Taxonomy" id="3824"/>
    <lineage>
        <taxon>Eukaryota</taxon>
        <taxon>Viridiplantae</taxon>
        <taxon>Streptophyta</taxon>
        <taxon>Embryophyta</taxon>
        <taxon>Tracheophyta</taxon>
        <taxon>Spermatophyta</taxon>
        <taxon>Magnoliopsida</taxon>
        <taxon>eudicotyledons</taxon>
        <taxon>Gunneridae</taxon>
        <taxon>Pentapetalae</taxon>
        <taxon>rosids</taxon>
        <taxon>fabids</taxon>
        <taxon>Fabales</taxon>
        <taxon>Fabaceae</taxon>
        <taxon>Papilionoideae</taxon>
        <taxon>50 kb inversion clade</taxon>
        <taxon>NPAAA clade</taxon>
        <taxon>indigoferoid/millettioid clade</taxon>
        <taxon>Phaseoleae</taxon>
        <taxon>Canavalia</taxon>
    </lineage>
</organism>
<proteinExistence type="predicted"/>
<name>A0AAN9QPM7_CANGL</name>
<reference evidence="2 3" key="1">
    <citation type="submission" date="2024-01" db="EMBL/GenBank/DDBJ databases">
        <title>The genomes of 5 underutilized Papilionoideae crops provide insights into root nodulation and disease resistanc.</title>
        <authorList>
            <person name="Jiang F."/>
        </authorList>
    </citation>
    <scope>NUCLEOTIDE SEQUENCE [LARGE SCALE GENOMIC DNA]</scope>
    <source>
        <strain evidence="2">LVBAO_FW01</strain>
        <tissue evidence="2">Leaves</tissue>
    </source>
</reference>
<dbReference type="Pfam" id="PF00201">
    <property type="entry name" value="UDPGT"/>
    <property type="match status" value="1"/>
</dbReference>
<accession>A0AAN9QPM7</accession>
<sequence>MLEAITAGIPMIGYPQWTDQPTNAKLISDVFHLGIRLNHGIHGFVATEEVERGIHQIFVGPNSQQFRKIASQLKRAARGAVTHGGSSDRNIQSFVDEILGDKVT</sequence>
<dbReference type="InterPro" id="IPR002213">
    <property type="entry name" value="UDP_glucos_trans"/>
</dbReference>